<dbReference type="EMBL" id="CP012559">
    <property type="protein sequence ID" value="ALB28958.1"/>
    <property type="molecule type" value="Genomic_DNA"/>
</dbReference>
<keyword evidence="6 12" id="KW-0698">rRNA processing</keyword>
<evidence type="ECO:0000256" key="6">
    <source>
        <dbReference type="ARBA" id="ARBA00022552"/>
    </source>
</evidence>
<comment type="subcellular location">
    <subcellularLocation>
        <location evidence="1 12">Cytoplasm</location>
    </subcellularLocation>
</comment>
<evidence type="ECO:0000256" key="11">
    <source>
        <dbReference type="ARBA" id="ARBA00047944"/>
    </source>
</evidence>
<dbReference type="InterPro" id="IPR046887">
    <property type="entry name" value="RsmE_PUA-like"/>
</dbReference>
<sequence length="249" mass="27976">MEQYFVKNVISGNSFAIDDPETFKHVAKVMRHKNGDVVYLVDTNEKLYAATITKIDVDNSQILTAVELVDSPSTEMPVAVTVACSLSKKDKIEWITQKSTELGATTIVFFDSKYSIMKWKKNVVEKKLARLQEIAKNAAQQSKRRIIPEVIYVDNLQDLLKYKAEANLVAYEESAKQGEISRLVQTLDETPKSVLCAFGPEGGFAPDEIDFLNQADFLSVGLGPRIMRAETAPMYFLSVLSYKYELTVK</sequence>
<evidence type="ECO:0000256" key="2">
    <source>
        <dbReference type="ARBA" id="ARBA00005528"/>
    </source>
</evidence>
<evidence type="ECO:0000256" key="4">
    <source>
        <dbReference type="ARBA" id="ARBA00013673"/>
    </source>
</evidence>
<dbReference type="InterPro" id="IPR046886">
    <property type="entry name" value="RsmE_MTase_dom"/>
</dbReference>
<keyword evidence="5 12" id="KW-0963">Cytoplasm</keyword>
<gene>
    <name evidence="15" type="ORF">JP39_06060</name>
</gene>
<accession>A0A0K2LCN5</accession>
<dbReference type="NCBIfam" id="TIGR00046">
    <property type="entry name" value="RsmE family RNA methyltransferase"/>
    <property type="match status" value="1"/>
</dbReference>
<feature type="domain" description="Ribosomal RNA small subunit methyltransferase E methyltransferase" evidence="13">
    <location>
        <begin position="75"/>
        <end position="240"/>
    </location>
</feature>
<dbReference type="SUPFAM" id="SSF75217">
    <property type="entry name" value="alpha/beta knot"/>
    <property type="match status" value="1"/>
</dbReference>
<dbReference type="AlphaFoldDB" id="A0A0K2LCN5"/>
<dbReference type="KEGG" id="lhi:JP39_06060"/>
<dbReference type="InterPro" id="IPR029028">
    <property type="entry name" value="Alpha/beta_knot_MTases"/>
</dbReference>
<evidence type="ECO:0000256" key="7">
    <source>
        <dbReference type="ARBA" id="ARBA00022603"/>
    </source>
</evidence>
<dbReference type="STRING" id="1074467.JP39_06060"/>
<dbReference type="PANTHER" id="PTHR30027:SF3">
    <property type="entry name" value="16S RRNA (URACIL(1498)-N(3))-METHYLTRANSFERASE"/>
    <property type="match status" value="1"/>
</dbReference>
<dbReference type="CDD" id="cd18084">
    <property type="entry name" value="RsmE-like"/>
    <property type="match status" value="1"/>
</dbReference>
<feature type="domain" description="Ribosomal RNA small subunit methyltransferase E PUA-like" evidence="14">
    <location>
        <begin position="17"/>
        <end position="56"/>
    </location>
</feature>
<dbReference type="Pfam" id="PF20260">
    <property type="entry name" value="PUA_4"/>
    <property type="match status" value="1"/>
</dbReference>
<comment type="similarity">
    <text evidence="2 12">Belongs to the RNA methyltransferase RsmE family.</text>
</comment>
<evidence type="ECO:0000313" key="16">
    <source>
        <dbReference type="Proteomes" id="UP000061546"/>
    </source>
</evidence>
<evidence type="ECO:0000256" key="3">
    <source>
        <dbReference type="ARBA" id="ARBA00012328"/>
    </source>
</evidence>
<dbReference type="SUPFAM" id="SSF88697">
    <property type="entry name" value="PUA domain-like"/>
    <property type="match status" value="1"/>
</dbReference>
<name>A0A0K2LCN5_9LACO</name>
<evidence type="ECO:0000256" key="5">
    <source>
        <dbReference type="ARBA" id="ARBA00022490"/>
    </source>
</evidence>
<dbReference type="EC" id="2.1.1.193" evidence="3 12"/>
<evidence type="ECO:0000256" key="9">
    <source>
        <dbReference type="ARBA" id="ARBA00022691"/>
    </source>
</evidence>
<keyword evidence="7 12" id="KW-0489">Methyltransferase</keyword>
<dbReference type="InterPro" id="IPR006700">
    <property type="entry name" value="RsmE"/>
</dbReference>
<protein>
    <recommendedName>
        <fullName evidence="4 12">Ribosomal RNA small subunit methyltransferase E</fullName>
        <ecNumber evidence="3 12">2.1.1.193</ecNumber>
    </recommendedName>
</protein>
<dbReference type="InterPro" id="IPR018247">
    <property type="entry name" value="EF_Hand_1_Ca_BS"/>
</dbReference>
<reference evidence="15 16" key="1">
    <citation type="submission" date="2015-08" db="EMBL/GenBank/DDBJ databases">
        <title>Genomic sequence of Lactobacillus heilongjiangensis DSM 28069, isolated from Chinese traditional pickle.</title>
        <authorList>
            <person name="Jiang X."/>
            <person name="Zheng B."/>
            <person name="Cheng H."/>
        </authorList>
    </citation>
    <scope>NUCLEOTIDE SEQUENCE [LARGE SCALE GENOMIC DNA]</scope>
    <source>
        <strain evidence="15 16">DSM 28069</strain>
    </source>
</reference>
<dbReference type="GO" id="GO:0070042">
    <property type="term" value="F:rRNA (uridine-N3-)-methyltransferase activity"/>
    <property type="evidence" value="ECO:0007669"/>
    <property type="project" value="TreeGrafter"/>
</dbReference>
<dbReference type="InterPro" id="IPR015947">
    <property type="entry name" value="PUA-like_sf"/>
</dbReference>
<organism evidence="15 16">
    <name type="scientific">Companilactobacillus heilongjiangensis</name>
    <dbReference type="NCBI Taxonomy" id="1074467"/>
    <lineage>
        <taxon>Bacteria</taxon>
        <taxon>Bacillati</taxon>
        <taxon>Bacillota</taxon>
        <taxon>Bacilli</taxon>
        <taxon>Lactobacillales</taxon>
        <taxon>Lactobacillaceae</taxon>
        <taxon>Companilactobacillus</taxon>
    </lineage>
</organism>
<dbReference type="GO" id="GO:0070475">
    <property type="term" value="P:rRNA base methylation"/>
    <property type="evidence" value="ECO:0007669"/>
    <property type="project" value="TreeGrafter"/>
</dbReference>
<evidence type="ECO:0000256" key="12">
    <source>
        <dbReference type="PIRNR" id="PIRNR015601"/>
    </source>
</evidence>
<dbReference type="Proteomes" id="UP000061546">
    <property type="component" value="Chromosome"/>
</dbReference>
<dbReference type="RefSeq" id="WP_041501080.1">
    <property type="nucleotide sequence ID" value="NZ_BJDV01000015.1"/>
</dbReference>
<evidence type="ECO:0000259" key="14">
    <source>
        <dbReference type="Pfam" id="PF20260"/>
    </source>
</evidence>
<evidence type="ECO:0000313" key="15">
    <source>
        <dbReference type="EMBL" id="ALB28958.1"/>
    </source>
</evidence>
<dbReference type="GO" id="GO:0005737">
    <property type="term" value="C:cytoplasm"/>
    <property type="evidence" value="ECO:0007669"/>
    <property type="project" value="UniProtKB-SubCell"/>
</dbReference>
<dbReference type="PROSITE" id="PS00018">
    <property type="entry name" value="EF_HAND_1"/>
    <property type="match status" value="1"/>
</dbReference>
<dbReference type="Pfam" id="PF04452">
    <property type="entry name" value="Methyltrans_RNA"/>
    <property type="match status" value="1"/>
</dbReference>
<evidence type="ECO:0000256" key="8">
    <source>
        <dbReference type="ARBA" id="ARBA00022679"/>
    </source>
</evidence>
<proteinExistence type="inferred from homology"/>
<keyword evidence="8 12" id="KW-0808">Transferase</keyword>
<comment type="function">
    <text evidence="10 12">Specifically methylates the N3 position of the uracil ring of uridine 1498 (m3U1498) in 16S rRNA. Acts on the fully assembled 30S ribosomal subunit.</text>
</comment>
<keyword evidence="16" id="KW-1185">Reference proteome</keyword>
<evidence type="ECO:0000256" key="10">
    <source>
        <dbReference type="ARBA" id="ARBA00025699"/>
    </source>
</evidence>
<dbReference type="PIRSF" id="PIRSF015601">
    <property type="entry name" value="MTase_slr0722"/>
    <property type="match status" value="1"/>
</dbReference>
<dbReference type="InterPro" id="IPR029026">
    <property type="entry name" value="tRNA_m1G_MTases_N"/>
</dbReference>
<dbReference type="Gene3D" id="3.40.1280.10">
    <property type="match status" value="1"/>
</dbReference>
<evidence type="ECO:0000256" key="1">
    <source>
        <dbReference type="ARBA" id="ARBA00004496"/>
    </source>
</evidence>
<dbReference type="PANTHER" id="PTHR30027">
    <property type="entry name" value="RIBOSOMAL RNA SMALL SUBUNIT METHYLTRANSFERASE E"/>
    <property type="match status" value="1"/>
</dbReference>
<comment type="catalytic activity">
    <reaction evidence="11 12">
        <text>uridine(1498) in 16S rRNA + S-adenosyl-L-methionine = N(3)-methyluridine(1498) in 16S rRNA + S-adenosyl-L-homocysteine + H(+)</text>
        <dbReference type="Rhea" id="RHEA:42920"/>
        <dbReference type="Rhea" id="RHEA-COMP:10283"/>
        <dbReference type="Rhea" id="RHEA-COMP:10284"/>
        <dbReference type="ChEBI" id="CHEBI:15378"/>
        <dbReference type="ChEBI" id="CHEBI:57856"/>
        <dbReference type="ChEBI" id="CHEBI:59789"/>
        <dbReference type="ChEBI" id="CHEBI:65315"/>
        <dbReference type="ChEBI" id="CHEBI:74502"/>
        <dbReference type="EC" id="2.1.1.193"/>
    </reaction>
</comment>
<dbReference type="OrthoDB" id="9815641at2"/>
<evidence type="ECO:0000259" key="13">
    <source>
        <dbReference type="Pfam" id="PF04452"/>
    </source>
</evidence>
<keyword evidence="9 12" id="KW-0949">S-adenosyl-L-methionine</keyword>